<accession>A0ABQ3F2V1</accession>
<organism evidence="1 2">
    <name type="scientific">Streptomyces cirratus</name>
    <dbReference type="NCBI Taxonomy" id="68187"/>
    <lineage>
        <taxon>Bacteria</taxon>
        <taxon>Bacillati</taxon>
        <taxon>Actinomycetota</taxon>
        <taxon>Actinomycetes</taxon>
        <taxon>Kitasatosporales</taxon>
        <taxon>Streptomycetaceae</taxon>
        <taxon>Streptomyces</taxon>
    </lineage>
</organism>
<evidence type="ECO:0000313" key="1">
    <source>
        <dbReference type="EMBL" id="GHB80579.1"/>
    </source>
</evidence>
<comment type="caution">
    <text evidence="1">The sequence shown here is derived from an EMBL/GenBank/DDBJ whole genome shotgun (WGS) entry which is preliminary data.</text>
</comment>
<name>A0ABQ3F2V1_9ACTN</name>
<evidence type="ECO:0008006" key="3">
    <source>
        <dbReference type="Google" id="ProtNLM"/>
    </source>
</evidence>
<dbReference type="EMBL" id="BMVP01000018">
    <property type="protein sequence ID" value="GHB80579.1"/>
    <property type="molecule type" value="Genomic_DNA"/>
</dbReference>
<proteinExistence type="predicted"/>
<evidence type="ECO:0000313" key="2">
    <source>
        <dbReference type="Proteomes" id="UP000642673"/>
    </source>
</evidence>
<sequence length="152" mass="16700">MTLDVWTNYVLIRLKALLAIFPPLIEEQRARNIVPDAIDGTLEWTLPWGMDDGLGHVRLTLIREPSGWGVPKRVRVVVAAKAAAFSSRVNEEVALPRYDPTAPPAPPAGKTQEPWRVSTGMAQCLLEHVGGDLDSLRYEADGSRSFTVVVAD</sequence>
<keyword evidence="2" id="KW-1185">Reference proteome</keyword>
<protein>
    <recommendedName>
        <fullName evidence="3">Regulatory protein</fullName>
    </recommendedName>
</protein>
<dbReference type="RefSeq" id="WP_190187282.1">
    <property type="nucleotide sequence ID" value="NZ_BMVP01000018.1"/>
</dbReference>
<dbReference type="Proteomes" id="UP000642673">
    <property type="component" value="Unassembled WGS sequence"/>
</dbReference>
<reference evidence="2" key="1">
    <citation type="journal article" date="2019" name="Int. J. Syst. Evol. Microbiol.">
        <title>The Global Catalogue of Microorganisms (GCM) 10K type strain sequencing project: providing services to taxonomists for standard genome sequencing and annotation.</title>
        <authorList>
            <consortium name="The Broad Institute Genomics Platform"/>
            <consortium name="The Broad Institute Genome Sequencing Center for Infectious Disease"/>
            <person name="Wu L."/>
            <person name="Ma J."/>
        </authorList>
    </citation>
    <scope>NUCLEOTIDE SEQUENCE [LARGE SCALE GENOMIC DNA]</scope>
    <source>
        <strain evidence="2">JCM 4738</strain>
    </source>
</reference>
<gene>
    <name evidence="1" type="ORF">GCM10010347_58970</name>
</gene>